<evidence type="ECO:0000256" key="1">
    <source>
        <dbReference type="ARBA" id="ARBA00022801"/>
    </source>
</evidence>
<organism evidence="2 3">
    <name type="scientific">Phytophthora rubi</name>
    <dbReference type="NCBI Taxonomy" id="129364"/>
    <lineage>
        <taxon>Eukaryota</taxon>
        <taxon>Sar</taxon>
        <taxon>Stramenopiles</taxon>
        <taxon>Oomycota</taxon>
        <taxon>Peronosporomycetes</taxon>
        <taxon>Peronosporales</taxon>
        <taxon>Peronosporaceae</taxon>
        <taxon>Phytophthora</taxon>
    </lineage>
</organism>
<gene>
    <name evidence="2" type="ORF">PR001_g32635</name>
</gene>
<dbReference type="GO" id="GO:0005975">
    <property type="term" value="P:carbohydrate metabolic process"/>
    <property type="evidence" value="ECO:0007669"/>
    <property type="project" value="InterPro"/>
</dbReference>
<dbReference type="SUPFAM" id="SSF52279">
    <property type="entry name" value="Beta-D-glucan exohydrolase, C-terminal domain"/>
    <property type="match status" value="1"/>
</dbReference>
<keyword evidence="1" id="KW-0378">Hydrolase</keyword>
<comment type="caution">
    <text evidence="2">The sequence shown here is derived from an EMBL/GenBank/DDBJ whole genome shotgun (WGS) entry which is preliminary data.</text>
</comment>
<protein>
    <recommendedName>
        <fullName evidence="4">Glycoside hydrolase family 3 C-terminal domain-containing protein</fullName>
    </recommendedName>
</protein>
<evidence type="ECO:0000313" key="2">
    <source>
        <dbReference type="EMBL" id="KAE8954091.1"/>
    </source>
</evidence>
<evidence type="ECO:0000313" key="3">
    <source>
        <dbReference type="Proteomes" id="UP000429607"/>
    </source>
</evidence>
<dbReference type="Gene3D" id="3.40.50.1700">
    <property type="entry name" value="Glycoside hydrolase family 3 C-terminal domain"/>
    <property type="match status" value="1"/>
</dbReference>
<dbReference type="EMBL" id="QXFV01010151">
    <property type="protein sequence ID" value="KAE8954091.1"/>
    <property type="molecule type" value="Genomic_DNA"/>
</dbReference>
<evidence type="ECO:0008006" key="4">
    <source>
        <dbReference type="Google" id="ProtNLM"/>
    </source>
</evidence>
<dbReference type="Proteomes" id="UP000429607">
    <property type="component" value="Unassembled WGS sequence"/>
</dbReference>
<proteinExistence type="predicted"/>
<dbReference type="AlphaFoldDB" id="A0A6A3GBH8"/>
<reference evidence="2 3" key="1">
    <citation type="submission" date="2018-09" db="EMBL/GenBank/DDBJ databases">
        <title>Genomic investigation of the strawberry pathogen Phytophthora fragariae indicates pathogenicity is determined by transcriptional variation in three key races.</title>
        <authorList>
            <person name="Adams T.M."/>
            <person name="Armitage A.D."/>
            <person name="Sobczyk M.K."/>
            <person name="Bates H.J."/>
            <person name="Dunwell J.M."/>
            <person name="Nellist C.F."/>
            <person name="Harrison R.J."/>
        </authorList>
    </citation>
    <scope>NUCLEOTIDE SEQUENCE [LARGE SCALE GENOMIC DNA]</scope>
    <source>
        <strain evidence="2 3">SCRP249</strain>
    </source>
</reference>
<name>A0A6A3GBH8_9STRA</name>
<accession>A0A6A3GBH8</accession>
<dbReference type="GO" id="GO:0004553">
    <property type="term" value="F:hydrolase activity, hydrolyzing O-glycosyl compounds"/>
    <property type="evidence" value="ECO:0007669"/>
    <property type="project" value="InterPro"/>
</dbReference>
<dbReference type="InterPro" id="IPR036881">
    <property type="entry name" value="Glyco_hydro_3_C_sf"/>
</dbReference>
<sequence>MFFLTGHSADNVGYQSGGWSLISVTDGFQAITNKAVTLRDHSYAEKTYGDINDLVLSAGQIKYVTELASTGTKIIVMLVGGRPRLLGELPNNREFGHGLRYTEFKYFASTLSRTSVTSITERVDMSVVKNSSSVVGKETVLLFLTQCSAPSRSLK</sequence>